<evidence type="ECO:0000259" key="3">
    <source>
        <dbReference type="PROSITE" id="PS51228"/>
    </source>
</evidence>
<dbReference type="GO" id="GO:0006631">
    <property type="term" value="P:fatty acid metabolic process"/>
    <property type="evidence" value="ECO:0007669"/>
    <property type="project" value="TreeGrafter"/>
</dbReference>
<keyword evidence="5" id="KW-1185">Reference proteome</keyword>
<dbReference type="Gene3D" id="1.20.80.10">
    <property type="match status" value="1"/>
</dbReference>
<accession>A0A8J2Q8V0</accession>
<reference evidence="4" key="1">
    <citation type="submission" date="2021-09" db="EMBL/GenBank/DDBJ databases">
        <authorList>
            <consortium name="Pathogen Informatics"/>
        </authorList>
    </citation>
    <scope>NUCLEOTIDE SEQUENCE</scope>
</reference>
<feature type="transmembrane region" description="Helical" evidence="2">
    <location>
        <begin position="263"/>
        <end position="281"/>
    </location>
</feature>
<keyword evidence="2" id="KW-0472">Membrane</keyword>
<evidence type="ECO:0000256" key="1">
    <source>
        <dbReference type="ARBA" id="ARBA00023121"/>
    </source>
</evidence>
<keyword evidence="2" id="KW-0812">Transmembrane</keyword>
<keyword evidence="2" id="KW-1133">Transmembrane helix</keyword>
<feature type="domain" description="ACB" evidence="3">
    <location>
        <begin position="12"/>
        <end position="101"/>
    </location>
</feature>
<evidence type="ECO:0000256" key="2">
    <source>
        <dbReference type="SAM" id="Phobius"/>
    </source>
</evidence>
<dbReference type="InterPro" id="IPR035984">
    <property type="entry name" value="Acyl-CoA-binding_sf"/>
</dbReference>
<dbReference type="AlphaFoldDB" id="A0A8J2Q8V0"/>
<proteinExistence type="predicted"/>
<dbReference type="SUPFAM" id="SSF47027">
    <property type="entry name" value="Acyl-CoA binding protein"/>
    <property type="match status" value="1"/>
</dbReference>
<dbReference type="PANTHER" id="PTHR23310">
    <property type="entry name" value="ACYL-COA-BINDING PROTEIN, ACBP"/>
    <property type="match status" value="1"/>
</dbReference>
<protein>
    <recommendedName>
        <fullName evidence="3">ACB domain-containing protein</fullName>
    </recommendedName>
</protein>
<gene>
    <name evidence="4" type="ORF">CJOHNSTONI_LOCUS8607</name>
</gene>
<dbReference type="Proteomes" id="UP000746747">
    <property type="component" value="Unassembled WGS sequence"/>
</dbReference>
<dbReference type="OrthoDB" id="71307at2759"/>
<organism evidence="4 5">
    <name type="scientific">Cercopithifilaria johnstoni</name>
    <dbReference type="NCBI Taxonomy" id="2874296"/>
    <lineage>
        <taxon>Eukaryota</taxon>
        <taxon>Metazoa</taxon>
        <taxon>Ecdysozoa</taxon>
        <taxon>Nematoda</taxon>
        <taxon>Chromadorea</taxon>
        <taxon>Rhabditida</taxon>
        <taxon>Spirurina</taxon>
        <taxon>Spiruromorpha</taxon>
        <taxon>Filarioidea</taxon>
        <taxon>Onchocercidae</taxon>
        <taxon>Cercopithifilaria</taxon>
    </lineage>
</organism>
<evidence type="ECO:0000313" key="4">
    <source>
        <dbReference type="EMBL" id="CAG9538954.1"/>
    </source>
</evidence>
<dbReference type="GO" id="GO:0000062">
    <property type="term" value="F:fatty-acyl-CoA binding"/>
    <property type="evidence" value="ECO:0007669"/>
    <property type="project" value="InterPro"/>
</dbReference>
<evidence type="ECO:0000313" key="5">
    <source>
        <dbReference type="Proteomes" id="UP000746747"/>
    </source>
</evidence>
<comment type="caution">
    <text evidence="4">The sequence shown here is derived from an EMBL/GenBank/DDBJ whole genome shotgun (WGS) entry which is preliminary data.</text>
</comment>
<dbReference type="PROSITE" id="PS51228">
    <property type="entry name" value="ACB_2"/>
    <property type="match status" value="1"/>
</dbReference>
<sequence>MLSDSVETSCEYDAAFKAAVDIIQSLPKKGVISISANQKLRLYSLFKQAMNGKCNVPCPPLWYAVDRIKWRAWDALGSMDSLEAKKTYIAELKNIISHVQHEYDIAELAQGSDERTKELLCEKLSVLGYDISDLKMRGDLDDFGKQSCNIDGESYETITYMSSNGINELSDRCSESSTSTGEYVDALCCSHEPCTCCWEQPPNQRMNHINDRRSSFSTFVSEKFKMVMQRHLREFVNLLMYLRRIFTMFLSNFKGCINNRWKLAAFTIILPSIVYFIITYLE</sequence>
<dbReference type="Pfam" id="PF00887">
    <property type="entry name" value="ACBP"/>
    <property type="match status" value="1"/>
</dbReference>
<dbReference type="InterPro" id="IPR000582">
    <property type="entry name" value="Acyl-CoA-binding_protein"/>
</dbReference>
<dbReference type="EMBL" id="CAKAEH010001728">
    <property type="protein sequence ID" value="CAG9538954.1"/>
    <property type="molecule type" value="Genomic_DNA"/>
</dbReference>
<name>A0A8J2Q8V0_9BILA</name>
<dbReference type="PRINTS" id="PR00689">
    <property type="entry name" value="ACOABINDINGP"/>
</dbReference>
<keyword evidence="1" id="KW-0446">Lipid-binding</keyword>
<dbReference type="GO" id="GO:0005737">
    <property type="term" value="C:cytoplasm"/>
    <property type="evidence" value="ECO:0007669"/>
    <property type="project" value="TreeGrafter"/>
</dbReference>
<dbReference type="PANTHER" id="PTHR23310:SF77">
    <property type="entry name" value="LD25952P"/>
    <property type="match status" value="1"/>
</dbReference>
<dbReference type="InterPro" id="IPR014352">
    <property type="entry name" value="FERM/acyl-CoA-bd_prot_sf"/>
</dbReference>